<dbReference type="PROSITE" id="PS50005">
    <property type="entry name" value="TPR"/>
    <property type="match status" value="4"/>
</dbReference>
<feature type="repeat" description="TPR" evidence="1">
    <location>
        <begin position="241"/>
        <end position="274"/>
    </location>
</feature>
<reference evidence="2 3" key="1">
    <citation type="journal article" date="2013" name="Environ. Microbiol.">
        <title>Complete genome, catabolic sub-proteomes and key-metabolites of Desulfobacula toluolica Tol2, a marine, aromatic compound-degrading, sulfate-reducing bacterium.</title>
        <authorList>
            <person name="Wohlbrand L."/>
            <person name="Jacob J.H."/>
            <person name="Kube M."/>
            <person name="Mussmann M."/>
            <person name="Jarling R."/>
            <person name="Beck A."/>
            <person name="Amann R."/>
            <person name="Wilkes H."/>
            <person name="Reinhardt R."/>
            <person name="Rabus R."/>
        </authorList>
    </citation>
    <scope>NUCLEOTIDE SEQUENCE [LARGE SCALE GENOMIC DNA]</scope>
    <source>
        <strain evidence="3">DSM 7467 / Tol2</strain>
    </source>
</reference>
<dbReference type="STRING" id="651182.TOL2_C22660"/>
<organism evidence="2 3">
    <name type="scientific">Desulfobacula toluolica (strain DSM 7467 / Tol2)</name>
    <dbReference type="NCBI Taxonomy" id="651182"/>
    <lineage>
        <taxon>Bacteria</taxon>
        <taxon>Pseudomonadati</taxon>
        <taxon>Thermodesulfobacteriota</taxon>
        <taxon>Desulfobacteria</taxon>
        <taxon>Desulfobacterales</taxon>
        <taxon>Desulfobacteraceae</taxon>
        <taxon>Desulfobacula</taxon>
    </lineage>
</organism>
<dbReference type="Pfam" id="PF00515">
    <property type="entry name" value="TPR_1"/>
    <property type="match status" value="1"/>
</dbReference>
<dbReference type="InterPro" id="IPR037919">
    <property type="entry name" value="OGT"/>
</dbReference>
<feature type="repeat" description="TPR" evidence="1">
    <location>
        <begin position="109"/>
        <end position="142"/>
    </location>
</feature>
<dbReference type="Gene3D" id="1.25.40.10">
    <property type="entry name" value="Tetratricopeptide repeat domain"/>
    <property type="match status" value="1"/>
</dbReference>
<sequence length="290" mass="33168">MVEPRVTYGNPSQDHIRDIPQVRYKALSESIENKQLPEINADEYEKLGDALLSKGKYFMAYMQYENSLKKNKDNIRVEYKKGAALLGGGRNEEAQKIFKLILQKQPDFALAHEGMGRVNFKNKSYHIAKLNFEKAVDLNPLLWRSYAYLGNLYDFKKDYDLAVKEYKTALTIKPDAGYIHNNMGASLYMSGRYKNAVDSFYQALRSNYNSKKVYNNLGRAFVALELYDNALEAFEKGGTKASAYNNIGVGYLKNGNTTKAAECFEKAIELSPRFYVLANENLKKCRLKQQ</sequence>
<dbReference type="InterPro" id="IPR019734">
    <property type="entry name" value="TPR_rpt"/>
</dbReference>
<evidence type="ECO:0000313" key="2">
    <source>
        <dbReference type="EMBL" id="CCK80427.1"/>
    </source>
</evidence>
<evidence type="ECO:0000313" key="3">
    <source>
        <dbReference type="Proteomes" id="UP000007347"/>
    </source>
</evidence>
<dbReference type="EMBL" id="FO203503">
    <property type="protein sequence ID" value="CCK80427.1"/>
    <property type="molecule type" value="Genomic_DNA"/>
</dbReference>
<dbReference type="PROSITE" id="PS50293">
    <property type="entry name" value="TPR_REGION"/>
    <property type="match status" value="1"/>
</dbReference>
<dbReference type="HOGENOM" id="CLU_003728_0_0_7"/>
<dbReference type="PATRIC" id="fig|651182.5.peg.2680"/>
<keyword evidence="3" id="KW-1185">Reference proteome</keyword>
<dbReference type="Proteomes" id="UP000007347">
    <property type="component" value="Chromosome"/>
</dbReference>
<dbReference type="KEGG" id="dto:TOL2_C22660"/>
<keyword evidence="1" id="KW-0802">TPR repeat</keyword>
<feature type="repeat" description="TPR" evidence="1">
    <location>
        <begin position="177"/>
        <end position="210"/>
    </location>
</feature>
<evidence type="ECO:0000256" key="1">
    <source>
        <dbReference type="PROSITE-ProRule" id="PRU00339"/>
    </source>
</evidence>
<dbReference type="GO" id="GO:0006493">
    <property type="term" value="P:protein O-linked glycosylation"/>
    <property type="evidence" value="ECO:0007669"/>
    <property type="project" value="InterPro"/>
</dbReference>
<dbReference type="Pfam" id="PF13181">
    <property type="entry name" value="TPR_8"/>
    <property type="match status" value="1"/>
</dbReference>
<dbReference type="AlphaFoldDB" id="K0NNT1"/>
<dbReference type="GO" id="GO:0097363">
    <property type="term" value="F:protein O-acetylglucosaminyltransferase activity"/>
    <property type="evidence" value="ECO:0007669"/>
    <property type="project" value="TreeGrafter"/>
</dbReference>
<dbReference type="SUPFAM" id="SSF48452">
    <property type="entry name" value="TPR-like"/>
    <property type="match status" value="2"/>
</dbReference>
<dbReference type="PANTHER" id="PTHR44366">
    <property type="entry name" value="UDP-N-ACETYLGLUCOSAMINE--PEPTIDE N-ACETYLGLUCOSAMINYLTRANSFERASE 110 KDA SUBUNIT"/>
    <property type="match status" value="1"/>
</dbReference>
<proteinExistence type="predicted"/>
<gene>
    <name evidence="2" type="ordered locus">TOL2_C22660</name>
</gene>
<accession>K0NNT1</accession>
<dbReference type="Pfam" id="PF13414">
    <property type="entry name" value="TPR_11"/>
    <property type="match status" value="1"/>
</dbReference>
<name>K0NNT1_DESTT</name>
<dbReference type="InterPro" id="IPR011990">
    <property type="entry name" value="TPR-like_helical_dom_sf"/>
</dbReference>
<dbReference type="PANTHER" id="PTHR44366:SF1">
    <property type="entry name" value="UDP-N-ACETYLGLUCOSAMINE--PEPTIDE N-ACETYLGLUCOSAMINYLTRANSFERASE 110 KDA SUBUNIT"/>
    <property type="match status" value="1"/>
</dbReference>
<dbReference type="SMART" id="SM00028">
    <property type="entry name" value="TPR"/>
    <property type="match status" value="6"/>
</dbReference>
<protein>
    <submittedName>
        <fullName evidence="2">Tetratricopeptide repeat protein</fullName>
    </submittedName>
</protein>
<feature type="repeat" description="TPR" evidence="1">
    <location>
        <begin position="143"/>
        <end position="176"/>
    </location>
</feature>